<dbReference type="PATRIC" id="fig|582.24.peg.1295"/>
<dbReference type="Proteomes" id="UP000244682">
    <property type="component" value="Chromosome"/>
</dbReference>
<keyword evidence="1" id="KW-0472">Membrane</keyword>
<dbReference type="Proteomes" id="UP000032582">
    <property type="component" value="Unassembled WGS sequence"/>
</dbReference>
<dbReference type="EMBL" id="JZSH01000027">
    <property type="protein sequence ID" value="KJF78726.1"/>
    <property type="molecule type" value="Genomic_DNA"/>
</dbReference>
<keyword evidence="1" id="KW-0812">Transmembrane</keyword>
<dbReference type="STRING" id="582.AL531_02045"/>
<name>A0A0A2REL4_MORMO</name>
<keyword evidence="1" id="KW-1133">Transmembrane helix</keyword>
<feature type="transmembrane region" description="Helical" evidence="1">
    <location>
        <begin position="12"/>
        <end position="33"/>
    </location>
</feature>
<sequence>MSTFQAYPLHKVLLRRTGAVSLGILAFPFMLFYRDRARFWSYLYRVWSKTSDKPVWLARSENAVSSTQQH</sequence>
<reference evidence="3" key="2">
    <citation type="journal article" date="2018" name="Genome Biol.">
        <title>SKESA: strategic k-mer extension for scrupulous assemblies.</title>
        <authorList>
            <person name="Souvorov A."/>
            <person name="Agarwala R."/>
            <person name="Lipman D.J."/>
        </authorList>
    </citation>
    <scope>NUCLEOTIDE SEQUENCE</scope>
    <source>
        <strain evidence="3">Morganella morganii ARLG-3209</strain>
    </source>
</reference>
<dbReference type="EMBL" id="CP028956">
    <property type="protein sequence ID" value="AWC92291.1"/>
    <property type="molecule type" value="Genomic_DNA"/>
</dbReference>
<dbReference type="Proteomes" id="UP000865968">
    <property type="component" value="Unassembled WGS sequence"/>
</dbReference>
<organism evidence="4 5">
    <name type="scientific">Morganella morganii</name>
    <name type="common">Proteus morganii</name>
    <dbReference type="NCBI Taxonomy" id="582"/>
    <lineage>
        <taxon>Bacteria</taxon>
        <taxon>Pseudomonadati</taxon>
        <taxon>Pseudomonadota</taxon>
        <taxon>Gammaproteobacteria</taxon>
        <taxon>Enterobacterales</taxon>
        <taxon>Morganellaceae</taxon>
        <taxon>Morganella</taxon>
    </lineage>
</organism>
<reference evidence="4 5" key="1">
    <citation type="submission" date="2015-02" db="EMBL/GenBank/DDBJ databases">
        <title>Whole genome shotgun sequencing of cultured foodborne pathogen.</title>
        <authorList>
            <person name="Timme R."/>
            <person name="Allard M.W."/>
            <person name="Strain E."/>
            <person name="Evans P.S."/>
            <person name="Brown E."/>
        </authorList>
    </citation>
    <scope>NUCLEOTIDE SEQUENCE [LARGE SCALE GENOMIC DNA]</scope>
    <source>
        <strain evidence="4 5">GCSL-TSO-24</strain>
    </source>
</reference>
<dbReference type="InterPro" id="IPR019663">
    <property type="entry name" value="YbfA"/>
</dbReference>
<reference evidence="2 6" key="3">
    <citation type="submission" date="2018-04" db="EMBL/GenBank/DDBJ databases">
        <title>Whole genome sequencing of Morganella morganii AR_0133.</title>
        <authorList>
            <person name="Conlan S."/>
            <person name="Thomas P.J."/>
            <person name="Mullikin J."/>
            <person name="Frank K.M."/>
            <person name="Segre J.A."/>
        </authorList>
    </citation>
    <scope>NUCLEOTIDE SEQUENCE [LARGE SCALE GENOMIC DNA]</scope>
    <source>
        <strain evidence="2 6">AR_0133</strain>
    </source>
</reference>
<evidence type="ECO:0000313" key="6">
    <source>
        <dbReference type="Proteomes" id="UP000244682"/>
    </source>
</evidence>
<evidence type="ECO:0000313" key="3">
    <source>
        <dbReference type="EMBL" id="HAT3808706.1"/>
    </source>
</evidence>
<proteinExistence type="predicted"/>
<gene>
    <name evidence="2" type="ORF">AM380_00745</name>
    <name evidence="3" type="ORF">I8608_001533</name>
    <name evidence="4" type="ORF">UA45_04230</name>
</gene>
<dbReference type="Pfam" id="PF10725">
    <property type="entry name" value="DUF2517"/>
    <property type="match status" value="1"/>
</dbReference>
<evidence type="ECO:0000313" key="4">
    <source>
        <dbReference type="EMBL" id="KJF78726.1"/>
    </source>
</evidence>
<dbReference type="OrthoDB" id="5588755at2"/>
<dbReference type="AlphaFoldDB" id="A0A0A2REL4"/>
<accession>A0A0A2REL4</accession>
<protein>
    <submittedName>
        <fullName evidence="2">DUF2517 domain-containing protein</fullName>
    </submittedName>
    <submittedName>
        <fullName evidence="4">Membrane protein</fullName>
    </submittedName>
    <submittedName>
        <fullName evidence="3">YbfA family protein</fullName>
    </submittedName>
</protein>
<dbReference type="EMBL" id="DACSWI010000003">
    <property type="protein sequence ID" value="HAT3808706.1"/>
    <property type="molecule type" value="Genomic_DNA"/>
</dbReference>
<evidence type="ECO:0000256" key="1">
    <source>
        <dbReference type="SAM" id="Phobius"/>
    </source>
</evidence>
<dbReference type="RefSeq" id="WP_024474161.1">
    <property type="nucleotide sequence ID" value="NZ_BPMH01000009.1"/>
</dbReference>
<reference evidence="3" key="4">
    <citation type="submission" date="2020-10" db="EMBL/GenBank/DDBJ databases">
        <authorList>
            <consortium name="NCBI Pathogen Detection Project"/>
        </authorList>
    </citation>
    <scope>NUCLEOTIDE SEQUENCE</scope>
    <source>
        <strain evidence="3">Morganella morganii ARLG-3209</strain>
    </source>
</reference>
<evidence type="ECO:0000313" key="5">
    <source>
        <dbReference type="Proteomes" id="UP000032582"/>
    </source>
</evidence>
<evidence type="ECO:0000313" key="2">
    <source>
        <dbReference type="EMBL" id="AWC92291.1"/>
    </source>
</evidence>